<dbReference type="CDD" id="cd01949">
    <property type="entry name" value="GGDEF"/>
    <property type="match status" value="1"/>
</dbReference>
<dbReference type="InterPro" id="IPR000160">
    <property type="entry name" value="GGDEF_dom"/>
</dbReference>
<evidence type="ECO:0000256" key="1">
    <source>
        <dbReference type="SAM" id="Phobius"/>
    </source>
</evidence>
<protein>
    <submittedName>
        <fullName evidence="3">Cyclic di-GMP phosphodiesterase Gmr</fullName>
    </submittedName>
</protein>
<keyword evidence="1" id="KW-0472">Membrane</keyword>
<dbReference type="Proteomes" id="UP000044071">
    <property type="component" value="Unassembled WGS sequence"/>
</dbReference>
<feature type="domain" description="GGDEF" evidence="2">
    <location>
        <begin position="241"/>
        <end position="374"/>
    </location>
</feature>
<evidence type="ECO:0000313" key="3">
    <source>
        <dbReference type="EMBL" id="CDZ76783.1"/>
    </source>
</evidence>
<dbReference type="PANTHER" id="PTHR46663:SF3">
    <property type="entry name" value="SLL0267 PROTEIN"/>
    <property type="match status" value="1"/>
</dbReference>
<dbReference type="STRING" id="1034943.BN59_01058"/>
<dbReference type="Pfam" id="PF00990">
    <property type="entry name" value="GGDEF"/>
    <property type="match status" value="1"/>
</dbReference>
<keyword evidence="4" id="KW-1185">Reference proteome</keyword>
<evidence type="ECO:0000259" key="2">
    <source>
        <dbReference type="PROSITE" id="PS50887"/>
    </source>
</evidence>
<feature type="transmembrane region" description="Helical" evidence="1">
    <location>
        <begin position="135"/>
        <end position="154"/>
    </location>
</feature>
<dbReference type="eggNOG" id="COG2199">
    <property type="taxonomic scope" value="Bacteria"/>
</dbReference>
<keyword evidence="1" id="KW-0812">Transmembrane</keyword>
<reference evidence="3 4" key="1">
    <citation type="submission" date="2014-06" db="EMBL/GenBank/DDBJ databases">
        <authorList>
            <person name="Urmite Genomes Urmite Genomes"/>
        </authorList>
    </citation>
    <scope>NUCLEOTIDE SEQUENCE [LARGE SCALE GENOMIC DNA]</scope>
</reference>
<dbReference type="Gene3D" id="3.30.70.270">
    <property type="match status" value="1"/>
</dbReference>
<name>A0A078KYF5_9GAMM</name>
<dbReference type="PANTHER" id="PTHR46663">
    <property type="entry name" value="DIGUANYLATE CYCLASE DGCT-RELATED"/>
    <property type="match status" value="1"/>
</dbReference>
<feature type="transmembrane region" description="Helical" evidence="1">
    <location>
        <begin position="30"/>
        <end position="48"/>
    </location>
</feature>
<sequence length="381" mass="43605">MEKMYLINQLKLWISELSPAETMNSRQYRLIHITSLELILVSFFLIFINVSWELWLMLYLVIAACFLIGINLALLIITKNTLLCGHILTFLAFVATSLANYWMGGISTSYFGWYYVVLIIAAVTINWPGLIIYSIMSLIMVMIFAALNISPIYTLSDSNALIMSFLNRSFSFFIIISSLYTLLRENTEYEKALWEHNYLLQADKDKFHYLARYDTLTNLPNRAYFQAYIDTLMEGINIKTHSVTVFYMDLDGLKIVNDRYGHDAGDSLLLQAGKRLQSCFRDNDFLARLGGDEFTAVISHLVDEQTPQLIAQRILQEFARSFDIDSNQIHSTISIGLATYPSDTVTVDQLINKADQAMYRAKKAGGNTYRNFAAKKLFVDL</sequence>
<dbReference type="EMBL" id="CCSB01000001">
    <property type="protein sequence ID" value="CDZ76783.1"/>
    <property type="molecule type" value="Genomic_DNA"/>
</dbReference>
<feature type="transmembrane region" description="Helical" evidence="1">
    <location>
        <begin position="160"/>
        <end position="183"/>
    </location>
</feature>
<feature type="transmembrane region" description="Helical" evidence="1">
    <location>
        <begin position="54"/>
        <end position="76"/>
    </location>
</feature>
<dbReference type="InterPro" id="IPR029787">
    <property type="entry name" value="Nucleotide_cyclase"/>
</dbReference>
<accession>A0A078KYF5</accession>
<feature type="transmembrane region" description="Helical" evidence="1">
    <location>
        <begin position="83"/>
        <end position="104"/>
    </location>
</feature>
<dbReference type="SMART" id="SM00267">
    <property type="entry name" value="GGDEF"/>
    <property type="match status" value="1"/>
</dbReference>
<gene>
    <name evidence="3" type="primary">gmr_1</name>
    <name evidence="3" type="ORF">BN59_01058</name>
</gene>
<dbReference type="NCBIfam" id="TIGR00254">
    <property type="entry name" value="GGDEF"/>
    <property type="match status" value="1"/>
</dbReference>
<dbReference type="InterPro" id="IPR052163">
    <property type="entry name" value="DGC-Regulatory_Protein"/>
</dbReference>
<dbReference type="PROSITE" id="PS50887">
    <property type="entry name" value="GGDEF"/>
    <property type="match status" value="1"/>
</dbReference>
<proteinExistence type="predicted"/>
<dbReference type="AlphaFoldDB" id="A0A078KYF5"/>
<dbReference type="InterPro" id="IPR043128">
    <property type="entry name" value="Rev_trsase/Diguanyl_cyclase"/>
</dbReference>
<organism evidence="3 4">
    <name type="scientific">Legionella massiliensis</name>
    <dbReference type="NCBI Taxonomy" id="1034943"/>
    <lineage>
        <taxon>Bacteria</taxon>
        <taxon>Pseudomonadati</taxon>
        <taxon>Pseudomonadota</taxon>
        <taxon>Gammaproteobacteria</taxon>
        <taxon>Legionellales</taxon>
        <taxon>Legionellaceae</taxon>
        <taxon>Legionella</taxon>
    </lineage>
</organism>
<dbReference type="RefSeq" id="WP_245614182.1">
    <property type="nucleotide sequence ID" value="NZ_CCVW01000001.1"/>
</dbReference>
<dbReference type="SUPFAM" id="SSF55073">
    <property type="entry name" value="Nucleotide cyclase"/>
    <property type="match status" value="1"/>
</dbReference>
<feature type="transmembrane region" description="Helical" evidence="1">
    <location>
        <begin position="110"/>
        <end position="128"/>
    </location>
</feature>
<evidence type="ECO:0000313" key="4">
    <source>
        <dbReference type="Proteomes" id="UP000044071"/>
    </source>
</evidence>
<keyword evidence="1" id="KW-1133">Transmembrane helix</keyword>